<feature type="non-terminal residue" evidence="1">
    <location>
        <position position="1"/>
    </location>
</feature>
<protein>
    <submittedName>
        <fullName evidence="1">Uncharacterized protein</fullName>
    </submittedName>
</protein>
<gene>
    <name evidence="1" type="ORF">METZ01_LOCUS128830</name>
</gene>
<reference evidence="1" key="1">
    <citation type="submission" date="2018-05" db="EMBL/GenBank/DDBJ databases">
        <authorList>
            <person name="Lanie J.A."/>
            <person name="Ng W.-L."/>
            <person name="Kazmierczak K.M."/>
            <person name="Andrzejewski T.M."/>
            <person name="Davidsen T.M."/>
            <person name="Wayne K.J."/>
            <person name="Tettelin H."/>
            <person name="Glass J.I."/>
            <person name="Rusch D."/>
            <person name="Podicherti R."/>
            <person name="Tsui H.-C.T."/>
            <person name="Winkler M.E."/>
        </authorList>
    </citation>
    <scope>NUCLEOTIDE SEQUENCE</scope>
</reference>
<evidence type="ECO:0000313" key="1">
    <source>
        <dbReference type="EMBL" id="SVA75976.1"/>
    </source>
</evidence>
<sequence length="388" mass="44044">VPLPPRPTHIPIDASVKARLISIGFNVPQTGSLDEANHEFIGGLNVDPTYKERWVEVQNSINSVLGGYPNFIMMAYDKSGTDEDIQPLGERLTELQFPGDTNSSMYVENWTVQDLDRYKTCLTGGDTGKKGTSTTNPHSMCIMEYEKFGAYRYEPVPPTAKNHAQLAIHDAHEYFHHYQKAHALERGLDLASDPDNPETTVQAPRWWIEGAAVSFSNAWYKSNWDSLSFMKDQKVSWYGEDFNLANANNGYVATADFFKKTKRMVRGELSEHEMGAGCTSDWYLHEGEEDAATETRCFSSLMAVAYMAHLTSWKTVWIDIPQDYYDLGFWGSFEKHMRMEKQEFYDAYNNLFTSGDVNDEPPEGWTFPEGPISGYADFLKIVPESDTN</sequence>
<dbReference type="AlphaFoldDB" id="A0A381YFS2"/>
<name>A0A381YFS2_9ZZZZ</name>
<proteinExistence type="predicted"/>
<dbReference type="EMBL" id="UINC01018153">
    <property type="protein sequence ID" value="SVA75976.1"/>
    <property type="molecule type" value="Genomic_DNA"/>
</dbReference>
<organism evidence="1">
    <name type="scientific">marine metagenome</name>
    <dbReference type="NCBI Taxonomy" id="408172"/>
    <lineage>
        <taxon>unclassified sequences</taxon>
        <taxon>metagenomes</taxon>
        <taxon>ecological metagenomes</taxon>
    </lineage>
</organism>
<accession>A0A381YFS2</accession>